<dbReference type="InterPro" id="IPR014327">
    <property type="entry name" value="RNA_pol_sigma70_bacteroid"/>
</dbReference>
<protein>
    <submittedName>
        <fullName evidence="7">Probable RNA polymerase sigma factor fecI</fullName>
    </submittedName>
</protein>
<comment type="similarity">
    <text evidence="1">Belongs to the sigma-70 factor family. ECF subfamily.</text>
</comment>
<evidence type="ECO:0000259" key="6">
    <source>
        <dbReference type="Pfam" id="PF08281"/>
    </source>
</evidence>
<dbReference type="GO" id="GO:0006352">
    <property type="term" value="P:DNA-templated transcription initiation"/>
    <property type="evidence" value="ECO:0007669"/>
    <property type="project" value="InterPro"/>
</dbReference>
<name>A0A380CVU8_SPHSI</name>
<dbReference type="SUPFAM" id="SSF88946">
    <property type="entry name" value="Sigma2 domain of RNA polymerase sigma factors"/>
    <property type="match status" value="1"/>
</dbReference>
<dbReference type="Pfam" id="PF08281">
    <property type="entry name" value="Sigma70_r4_2"/>
    <property type="match status" value="1"/>
</dbReference>
<dbReference type="EMBL" id="UGYW01000002">
    <property type="protein sequence ID" value="SUJ30555.1"/>
    <property type="molecule type" value="Genomic_DNA"/>
</dbReference>
<dbReference type="PANTHER" id="PTHR43133">
    <property type="entry name" value="RNA POLYMERASE ECF-TYPE SIGMA FACTO"/>
    <property type="match status" value="1"/>
</dbReference>
<dbReference type="InterPro" id="IPR013249">
    <property type="entry name" value="RNA_pol_sigma70_r4_t2"/>
</dbReference>
<dbReference type="Proteomes" id="UP000254893">
    <property type="component" value="Unassembled WGS sequence"/>
</dbReference>
<dbReference type="GO" id="GO:0003677">
    <property type="term" value="F:DNA binding"/>
    <property type="evidence" value="ECO:0007669"/>
    <property type="project" value="InterPro"/>
</dbReference>
<gene>
    <name evidence="7" type="primary">fecI_4</name>
    <name evidence="7" type="ORF">NCTC11388_04802</name>
</gene>
<feature type="domain" description="RNA polymerase sigma-70 region 2" evidence="5">
    <location>
        <begin position="25"/>
        <end position="90"/>
    </location>
</feature>
<dbReference type="PANTHER" id="PTHR43133:SF46">
    <property type="entry name" value="RNA POLYMERASE SIGMA-70 FACTOR ECF SUBFAMILY"/>
    <property type="match status" value="1"/>
</dbReference>
<dbReference type="InterPro" id="IPR007627">
    <property type="entry name" value="RNA_pol_sigma70_r2"/>
</dbReference>
<keyword evidence="4" id="KW-0804">Transcription</keyword>
<sequence length="202" mass="23590">MYPLQHEEEFVKHLSEGSQNAYELLFSRYWTHVFAVVRLLVKSQEQAEDITQEIFVKVWNRRKDLGEIKNIKAYLYTIARNTTLDHLRKKVLVTENLEQMIHYFTDHALTPVQRIEYKELEDIISKGIATLPSKVKEVFVMSRIDGLSHEEIAARLDISVTSSKTYVVRALKLLRLYMSKNTDLQVLVLAVLLLEKIISQTK</sequence>
<accession>A0A380CVU8</accession>
<feature type="domain" description="RNA polymerase sigma factor 70 region 4 type 2" evidence="6">
    <location>
        <begin position="125"/>
        <end position="174"/>
    </location>
</feature>
<dbReference type="GO" id="GO:0016987">
    <property type="term" value="F:sigma factor activity"/>
    <property type="evidence" value="ECO:0007669"/>
    <property type="project" value="UniProtKB-KW"/>
</dbReference>
<dbReference type="InterPro" id="IPR014284">
    <property type="entry name" value="RNA_pol_sigma-70_dom"/>
</dbReference>
<evidence type="ECO:0000256" key="2">
    <source>
        <dbReference type="ARBA" id="ARBA00023015"/>
    </source>
</evidence>
<keyword evidence="3" id="KW-0731">Sigma factor</keyword>
<reference evidence="7 8" key="1">
    <citation type="submission" date="2018-06" db="EMBL/GenBank/DDBJ databases">
        <authorList>
            <consortium name="Pathogen Informatics"/>
            <person name="Doyle S."/>
        </authorList>
    </citation>
    <scope>NUCLEOTIDE SEQUENCE [LARGE SCALE GENOMIC DNA]</scope>
    <source>
        <strain evidence="7 8">NCTC11388</strain>
    </source>
</reference>
<dbReference type="CDD" id="cd06171">
    <property type="entry name" value="Sigma70_r4"/>
    <property type="match status" value="1"/>
</dbReference>
<dbReference type="InterPro" id="IPR036388">
    <property type="entry name" value="WH-like_DNA-bd_sf"/>
</dbReference>
<evidence type="ECO:0000313" key="8">
    <source>
        <dbReference type="Proteomes" id="UP000254893"/>
    </source>
</evidence>
<organism evidence="7 8">
    <name type="scientific">Sphingobacterium spiritivorum</name>
    <name type="common">Flavobacterium spiritivorum</name>
    <dbReference type="NCBI Taxonomy" id="258"/>
    <lineage>
        <taxon>Bacteria</taxon>
        <taxon>Pseudomonadati</taxon>
        <taxon>Bacteroidota</taxon>
        <taxon>Sphingobacteriia</taxon>
        <taxon>Sphingobacteriales</taxon>
        <taxon>Sphingobacteriaceae</taxon>
        <taxon>Sphingobacterium</taxon>
    </lineage>
</organism>
<evidence type="ECO:0000259" key="5">
    <source>
        <dbReference type="Pfam" id="PF04542"/>
    </source>
</evidence>
<dbReference type="Gene3D" id="1.10.1740.10">
    <property type="match status" value="1"/>
</dbReference>
<dbReference type="NCBIfam" id="TIGR02985">
    <property type="entry name" value="Sig70_bacteroi1"/>
    <property type="match status" value="1"/>
</dbReference>
<dbReference type="NCBIfam" id="TIGR02937">
    <property type="entry name" value="sigma70-ECF"/>
    <property type="match status" value="1"/>
</dbReference>
<dbReference type="SUPFAM" id="SSF88659">
    <property type="entry name" value="Sigma3 and sigma4 domains of RNA polymerase sigma factors"/>
    <property type="match status" value="1"/>
</dbReference>
<dbReference type="AlphaFoldDB" id="A0A380CVU8"/>
<evidence type="ECO:0000313" key="7">
    <source>
        <dbReference type="EMBL" id="SUJ30555.1"/>
    </source>
</evidence>
<dbReference type="RefSeq" id="WP_115171904.1">
    <property type="nucleotide sequence ID" value="NZ_UGYW01000002.1"/>
</dbReference>
<dbReference type="Pfam" id="PF04542">
    <property type="entry name" value="Sigma70_r2"/>
    <property type="match status" value="1"/>
</dbReference>
<evidence type="ECO:0000256" key="1">
    <source>
        <dbReference type="ARBA" id="ARBA00010641"/>
    </source>
</evidence>
<dbReference type="InterPro" id="IPR013324">
    <property type="entry name" value="RNA_pol_sigma_r3/r4-like"/>
</dbReference>
<dbReference type="InterPro" id="IPR039425">
    <property type="entry name" value="RNA_pol_sigma-70-like"/>
</dbReference>
<dbReference type="InterPro" id="IPR013325">
    <property type="entry name" value="RNA_pol_sigma_r2"/>
</dbReference>
<evidence type="ECO:0000256" key="4">
    <source>
        <dbReference type="ARBA" id="ARBA00023163"/>
    </source>
</evidence>
<proteinExistence type="inferred from homology"/>
<keyword evidence="2" id="KW-0805">Transcription regulation</keyword>
<evidence type="ECO:0000256" key="3">
    <source>
        <dbReference type="ARBA" id="ARBA00023082"/>
    </source>
</evidence>
<dbReference type="Gene3D" id="1.10.10.10">
    <property type="entry name" value="Winged helix-like DNA-binding domain superfamily/Winged helix DNA-binding domain"/>
    <property type="match status" value="1"/>
</dbReference>